<evidence type="ECO:0000313" key="1">
    <source>
        <dbReference type="EMBL" id="CAG8630123.1"/>
    </source>
</evidence>
<accession>A0ACA9N5T1</accession>
<dbReference type="Proteomes" id="UP000789366">
    <property type="component" value="Unassembled WGS sequence"/>
</dbReference>
<keyword evidence="2" id="KW-1185">Reference proteome</keyword>
<proteinExistence type="predicted"/>
<comment type="caution">
    <text evidence="1">The sequence shown here is derived from an EMBL/GenBank/DDBJ whole genome shotgun (WGS) entry which is preliminary data.</text>
</comment>
<sequence length="46" mass="5435">ENLSSNPSLLEKETDDEFIEGLLYRVDLEDKRVVGNLMWKHVIYLI</sequence>
<reference evidence="1" key="1">
    <citation type="submission" date="2021-06" db="EMBL/GenBank/DDBJ databases">
        <authorList>
            <person name="Kallberg Y."/>
            <person name="Tangrot J."/>
            <person name="Rosling A."/>
        </authorList>
    </citation>
    <scope>NUCLEOTIDE SEQUENCE</scope>
    <source>
        <strain evidence="1">28 12/20/2015</strain>
    </source>
</reference>
<organism evidence="1 2">
    <name type="scientific">Cetraspora pellucida</name>
    <dbReference type="NCBI Taxonomy" id="1433469"/>
    <lineage>
        <taxon>Eukaryota</taxon>
        <taxon>Fungi</taxon>
        <taxon>Fungi incertae sedis</taxon>
        <taxon>Mucoromycota</taxon>
        <taxon>Glomeromycotina</taxon>
        <taxon>Glomeromycetes</taxon>
        <taxon>Diversisporales</taxon>
        <taxon>Gigasporaceae</taxon>
        <taxon>Cetraspora</taxon>
    </lineage>
</organism>
<feature type="non-terminal residue" evidence="1">
    <location>
        <position position="1"/>
    </location>
</feature>
<evidence type="ECO:0000313" key="2">
    <source>
        <dbReference type="Proteomes" id="UP000789366"/>
    </source>
</evidence>
<name>A0ACA9N5T1_9GLOM</name>
<protein>
    <submittedName>
        <fullName evidence="1">15634_t:CDS:1</fullName>
    </submittedName>
</protein>
<gene>
    <name evidence="1" type="ORF">SPELUC_LOCUS8194</name>
</gene>
<dbReference type="EMBL" id="CAJVPW010011908">
    <property type="protein sequence ID" value="CAG8630123.1"/>
    <property type="molecule type" value="Genomic_DNA"/>
</dbReference>